<reference evidence="2" key="1">
    <citation type="journal article" date="2023" name="Science">
        <title>Genome structures resolve the early diversification of teleost fishes.</title>
        <authorList>
            <person name="Parey E."/>
            <person name="Louis A."/>
            <person name="Montfort J."/>
            <person name="Bouchez O."/>
            <person name="Roques C."/>
            <person name="Iampietro C."/>
            <person name="Lluch J."/>
            <person name="Castinel A."/>
            <person name="Donnadieu C."/>
            <person name="Desvignes T."/>
            <person name="Floi Bucao C."/>
            <person name="Jouanno E."/>
            <person name="Wen M."/>
            <person name="Mejri S."/>
            <person name="Dirks R."/>
            <person name="Jansen H."/>
            <person name="Henkel C."/>
            <person name="Chen W.J."/>
            <person name="Zahm M."/>
            <person name="Cabau C."/>
            <person name="Klopp C."/>
            <person name="Thompson A.W."/>
            <person name="Robinson-Rechavi M."/>
            <person name="Braasch I."/>
            <person name="Lecointre G."/>
            <person name="Bobe J."/>
            <person name="Postlethwait J.H."/>
            <person name="Berthelot C."/>
            <person name="Roest Crollius H."/>
            <person name="Guiguen Y."/>
        </authorList>
    </citation>
    <scope>NUCLEOTIDE SEQUENCE</scope>
    <source>
        <strain evidence="2">NC1722</strain>
    </source>
</reference>
<protein>
    <submittedName>
        <fullName evidence="2">Uncharacterized protein</fullName>
    </submittedName>
</protein>
<gene>
    <name evidence="2" type="ORF">AAFF_G00241320</name>
</gene>
<dbReference type="EMBL" id="JAINUG010000032">
    <property type="protein sequence ID" value="KAJ8409111.1"/>
    <property type="molecule type" value="Genomic_DNA"/>
</dbReference>
<dbReference type="AlphaFoldDB" id="A0AAD7SUT2"/>
<accession>A0AAD7SUT2</accession>
<dbReference type="Proteomes" id="UP001221898">
    <property type="component" value="Unassembled WGS sequence"/>
</dbReference>
<sequence length="117" mass="13066">MISPLLPRKDVHPHTVQNVNPVISKECALRPTAHVPTLGPDSLFDHVHLYREVVPVFAKTLKDIALEDPVTSHRSNRRAPGTQRPAPSASGPVRKPRPRPEHCPPQHPLQYPLMEPP</sequence>
<feature type="region of interest" description="Disordered" evidence="1">
    <location>
        <begin position="66"/>
        <end position="117"/>
    </location>
</feature>
<evidence type="ECO:0000256" key="1">
    <source>
        <dbReference type="SAM" id="MobiDB-lite"/>
    </source>
</evidence>
<comment type="caution">
    <text evidence="2">The sequence shown here is derived from an EMBL/GenBank/DDBJ whole genome shotgun (WGS) entry which is preliminary data.</text>
</comment>
<evidence type="ECO:0000313" key="2">
    <source>
        <dbReference type="EMBL" id="KAJ8409111.1"/>
    </source>
</evidence>
<name>A0AAD7SUT2_9TELE</name>
<evidence type="ECO:0000313" key="3">
    <source>
        <dbReference type="Proteomes" id="UP001221898"/>
    </source>
</evidence>
<keyword evidence="3" id="KW-1185">Reference proteome</keyword>
<organism evidence="2 3">
    <name type="scientific">Aldrovandia affinis</name>
    <dbReference type="NCBI Taxonomy" id="143900"/>
    <lineage>
        <taxon>Eukaryota</taxon>
        <taxon>Metazoa</taxon>
        <taxon>Chordata</taxon>
        <taxon>Craniata</taxon>
        <taxon>Vertebrata</taxon>
        <taxon>Euteleostomi</taxon>
        <taxon>Actinopterygii</taxon>
        <taxon>Neopterygii</taxon>
        <taxon>Teleostei</taxon>
        <taxon>Notacanthiformes</taxon>
        <taxon>Halosauridae</taxon>
        <taxon>Aldrovandia</taxon>
    </lineage>
</organism>
<proteinExistence type="predicted"/>